<protein>
    <submittedName>
        <fullName evidence="3">Uncharacterized protein</fullName>
    </submittedName>
</protein>
<evidence type="ECO:0000313" key="3">
    <source>
        <dbReference type="EMBL" id="CAB9521835.1"/>
    </source>
</evidence>
<dbReference type="OrthoDB" id="190738at2759"/>
<feature type="transmembrane region" description="Helical" evidence="2">
    <location>
        <begin position="209"/>
        <end position="228"/>
    </location>
</feature>
<evidence type="ECO:0000313" key="4">
    <source>
        <dbReference type="Proteomes" id="UP001153069"/>
    </source>
</evidence>
<evidence type="ECO:0000256" key="2">
    <source>
        <dbReference type="SAM" id="Phobius"/>
    </source>
</evidence>
<keyword evidence="2" id="KW-0812">Transmembrane</keyword>
<feature type="compositionally biased region" description="Low complexity" evidence="1">
    <location>
        <begin position="60"/>
        <end position="76"/>
    </location>
</feature>
<reference evidence="3" key="1">
    <citation type="submission" date="2020-06" db="EMBL/GenBank/DDBJ databases">
        <authorList>
            <consortium name="Plant Systems Biology data submission"/>
        </authorList>
    </citation>
    <scope>NUCLEOTIDE SEQUENCE</scope>
    <source>
        <strain evidence="3">D6</strain>
    </source>
</reference>
<feature type="region of interest" description="Disordered" evidence="1">
    <location>
        <begin position="386"/>
        <end position="409"/>
    </location>
</feature>
<dbReference type="AlphaFoldDB" id="A0A9N8EK49"/>
<sequence>MRTRQDGQSSSSEDEANNERRPLIGPPPLPPPPPGGSARVPPPSPRQPPPSPRQPPPSPSVARQQQQQRPQLQPRRGSGVTPRTNQQIPNPPPLPPPPYPAPPTPPTPPPPPAICNADWVLRLRHPGKGLLRIHVPRGMTAYILSKCIVQATDYSDDSVVGLFGYQNGMFVSLEHLLSCGDTTSEEDSKFLRRQIYSLYMPKPVPKAPWWHDWRVIFGGLVLFFAVVWKKLSLLLHMVSGIPFFLESVWDQLCFLLPAFYHSLVTQPLKDTYRSGPAVFGGWEGASLPSICARMTYGDQEFWERNFSDCQAMYQAKESAFLFVGRPLVFLVLMLMMVWILRQWLWYRALRINQQRNHQQYQQDREMIQFYRAIQVLFRQLNRMARAGDQDRGGRRQLQQQDGYGGGPPS</sequence>
<feature type="compositionally biased region" description="Pro residues" evidence="1">
    <location>
        <begin position="24"/>
        <end position="59"/>
    </location>
</feature>
<gene>
    <name evidence="3" type="ORF">SEMRO_1238_G255200.1</name>
</gene>
<feature type="compositionally biased region" description="Pro residues" evidence="1">
    <location>
        <begin position="89"/>
        <end position="113"/>
    </location>
</feature>
<keyword evidence="4" id="KW-1185">Reference proteome</keyword>
<evidence type="ECO:0000256" key="1">
    <source>
        <dbReference type="SAM" id="MobiDB-lite"/>
    </source>
</evidence>
<dbReference type="EMBL" id="CAICTM010001236">
    <property type="protein sequence ID" value="CAB9521835.1"/>
    <property type="molecule type" value="Genomic_DNA"/>
</dbReference>
<comment type="caution">
    <text evidence="3">The sequence shown here is derived from an EMBL/GenBank/DDBJ whole genome shotgun (WGS) entry which is preliminary data.</text>
</comment>
<keyword evidence="2" id="KW-1133">Transmembrane helix</keyword>
<feature type="region of interest" description="Disordered" evidence="1">
    <location>
        <begin position="1"/>
        <end position="113"/>
    </location>
</feature>
<organism evidence="3 4">
    <name type="scientific">Seminavis robusta</name>
    <dbReference type="NCBI Taxonomy" id="568900"/>
    <lineage>
        <taxon>Eukaryota</taxon>
        <taxon>Sar</taxon>
        <taxon>Stramenopiles</taxon>
        <taxon>Ochrophyta</taxon>
        <taxon>Bacillariophyta</taxon>
        <taxon>Bacillariophyceae</taxon>
        <taxon>Bacillariophycidae</taxon>
        <taxon>Naviculales</taxon>
        <taxon>Naviculaceae</taxon>
        <taxon>Seminavis</taxon>
    </lineage>
</organism>
<name>A0A9N8EK49_9STRA</name>
<feature type="compositionally biased region" description="Polar residues" evidence="1">
    <location>
        <begin position="1"/>
        <end position="11"/>
    </location>
</feature>
<proteinExistence type="predicted"/>
<accession>A0A9N8EK49</accession>
<feature type="transmembrane region" description="Helical" evidence="2">
    <location>
        <begin position="320"/>
        <end position="340"/>
    </location>
</feature>
<dbReference type="PRINTS" id="PR01217">
    <property type="entry name" value="PRICHEXTENSN"/>
</dbReference>
<keyword evidence="2" id="KW-0472">Membrane</keyword>
<dbReference type="Proteomes" id="UP001153069">
    <property type="component" value="Unassembled WGS sequence"/>
</dbReference>